<dbReference type="Gene3D" id="3.90.550.10">
    <property type="entry name" value="Spore Coat Polysaccharide Biosynthesis Protein SpsA, Chain A"/>
    <property type="match status" value="1"/>
</dbReference>
<dbReference type="SUPFAM" id="SSF53448">
    <property type="entry name" value="Nucleotide-diphospho-sugar transferases"/>
    <property type="match status" value="1"/>
</dbReference>
<evidence type="ECO:0000313" key="4">
    <source>
        <dbReference type="EMBL" id="PWB70726.1"/>
    </source>
</evidence>
<comment type="similarity">
    <text evidence="3">Belongs to the IspD/TarI cytidylyltransferase family. IspD subfamily.</text>
</comment>
<dbReference type="AlphaFoldDB" id="A0A855X2H8"/>
<dbReference type="PANTHER" id="PTHR32125:SF4">
    <property type="entry name" value="2-C-METHYL-D-ERYTHRITOL 4-PHOSPHATE CYTIDYLYLTRANSFERASE, CHLOROPLASTIC"/>
    <property type="match status" value="1"/>
</dbReference>
<evidence type="ECO:0000256" key="3">
    <source>
        <dbReference type="HAMAP-Rule" id="MF_00108"/>
    </source>
</evidence>
<accession>A0A855X2H8</accession>
<protein>
    <recommendedName>
        <fullName evidence="3">2-C-methyl-D-erythritol 4-phosphate cytidylyltransferase</fullName>
        <ecNumber evidence="3">2.7.7.60</ecNumber>
    </recommendedName>
    <alternativeName>
        <fullName evidence="3">4-diphosphocytidyl-2C-methyl-D-erythritol synthase</fullName>
    </alternativeName>
    <alternativeName>
        <fullName evidence="3">MEP cytidylyltransferase</fullName>
        <shortName evidence="3">MCT</shortName>
    </alternativeName>
</protein>
<reference evidence="4 5" key="1">
    <citation type="journal article" date="2018" name="ISME J.">
        <title>A methanotrophic archaeon couples anaerobic oxidation of methane to Fe(III) reduction.</title>
        <authorList>
            <person name="Cai C."/>
            <person name="Leu A.O."/>
            <person name="Xie G.J."/>
            <person name="Guo J."/>
            <person name="Feng Y."/>
            <person name="Zhao J.X."/>
            <person name="Tyson G.W."/>
            <person name="Yuan Z."/>
            <person name="Hu S."/>
        </authorList>
    </citation>
    <scope>NUCLEOTIDE SEQUENCE [LARGE SCALE GENOMIC DNA]</scope>
    <source>
        <strain evidence="4">FeB_12</strain>
    </source>
</reference>
<comment type="function">
    <text evidence="3">Catalyzes the formation of 4-diphosphocytidyl-2-C-methyl-D-erythritol from CTP and 2-C-methyl-D-erythritol 4-phosphate (MEP).</text>
</comment>
<dbReference type="InterPro" id="IPR029044">
    <property type="entry name" value="Nucleotide-diphossugar_trans"/>
</dbReference>
<feature type="site" description="Transition state stabilizer" evidence="3">
    <location>
        <position position="19"/>
    </location>
</feature>
<dbReference type="GO" id="GO:0019288">
    <property type="term" value="P:isopentenyl diphosphate biosynthetic process, methylerythritol 4-phosphate pathway"/>
    <property type="evidence" value="ECO:0007669"/>
    <property type="project" value="UniProtKB-UniRule"/>
</dbReference>
<dbReference type="InterPro" id="IPR034683">
    <property type="entry name" value="IspD/TarI"/>
</dbReference>
<name>A0A855X2H8_9BACT</name>
<comment type="catalytic activity">
    <reaction evidence="3">
        <text>2-C-methyl-D-erythritol 4-phosphate + CTP + H(+) = 4-CDP-2-C-methyl-D-erythritol + diphosphate</text>
        <dbReference type="Rhea" id="RHEA:13429"/>
        <dbReference type="ChEBI" id="CHEBI:15378"/>
        <dbReference type="ChEBI" id="CHEBI:33019"/>
        <dbReference type="ChEBI" id="CHEBI:37563"/>
        <dbReference type="ChEBI" id="CHEBI:57823"/>
        <dbReference type="ChEBI" id="CHEBI:58262"/>
        <dbReference type="EC" id="2.7.7.60"/>
    </reaction>
</comment>
<dbReference type="EMBL" id="PQAP01000136">
    <property type="protein sequence ID" value="PWB70726.1"/>
    <property type="molecule type" value="Genomic_DNA"/>
</dbReference>
<dbReference type="InterPro" id="IPR001228">
    <property type="entry name" value="IspD"/>
</dbReference>
<dbReference type="FunFam" id="3.90.550.10:FF:000003">
    <property type="entry name" value="2-C-methyl-D-erythritol 4-phosphate cytidylyltransferase"/>
    <property type="match status" value="1"/>
</dbReference>
<sequence length="232" mass="25125">MLSAVKTYALIVAAGRAVRFGGAVPKQFREVCGRPLLSWTISRFEQAASIDAIAVVVAEEHLLYTSQKVVDPYGFTKVRKIVVGGETRRESVLRGLKAIPISTRVVAIHDGARPLTKSSDIDRVVKTAQAERAAMLAIPATDTVKRVREGYVLGTLERDSLYLAQTPQVFDFDLILEAHQKAGADVAASDDASLVEARGFKVRIVEPSAPNVKVTNADDLAIVEALLKQEAM</sequence>
<feature type="site" description="Positions MEP for the nucleophilic attack" evidence="3">
    <location>
        <position position="158"/>
    </location>
</feature>
<keyword evidence="2 3" id="KW-0548">Nucleotidyltransferase</keyword>
<comment type="pathway">
    <text evidence="3">Isoprenoid biosynthesis; isopentenyl diphosphate biosynthesis via DXP pathway; isopentenyl diphosphate from 1-deoxy-D-xylulose 5-phosphate: step 2/6.</text>
</comment>
<dbReference type="HAMAP" id="MF_00108">
    <property type="entry name" value="IspD"/>
    <property type="match status" value="1"/>
</dbReference>
<organism evidence="4 5">
    <name type="scientific">candidate division GN15 bacterium</name>
    <dbReference type="NCBI Taxonomy" id="2072418"/>
    <lineage>
        <taxon>Bacteria</taxon>
        <taxon>candidate division GN15</taxon>
    </lineage>
</organism>
<gene>
    <name evidence="3 4" type="primary">ispD</name>
    <name evidence="4" type="ORF">C3F09_08715</name>
</gene>
<proteinExistence type="inferred from homology"/>
<dbReference type="Pfam" id="PF01128">
    <property type="entry name" value="IspD"/>
    <property type="match status" value="1"/>
</dbReference>
<dbReference type="CDD" id="cd02516">
    <property type="entry name" value="CDP-ME_synthetase"/>
    <property type="match status" value="1"/>
</dbReference>
<dbReference type="Proteomes" id="UP000250918">
    <property type="component" value="Unassembled WGS sequence"/>
</dbReference>
<dbReference type="EC" id="2.7.7.60" evidence="3"/>
<keyword evidence="3" id="KW-0414">Isoprene biosynthesis</keyword>
<comment type="caution">
    <text evidence="4">The sequence shown here is derived from an EMBL/GenBank/DDBJ whole genome shotgun (WGS) entry which is preliminary data.</text>
</comment>
<keyword evidence="1 3" id="KW-0808">Transferase</keyword>
<evidence type="ECO:0000256" key="2">
    <source>
        <dbReference type="ARBA" id="ARBA00022695"/>
    </source>
</evidence>
<dbReference type="UniPathway" id="UPA00056">
    <property type="reaction ID" value="UER00093"/>
</dbReference>
<feature type="site" description="Transition state stabilizer" evidence="3">
    <location>
        <position position="26"/>
    </location>
</feature>
<dbReference type="PANTHER" id="PTHR32125">
    <property type="entry name" value="2-C-METHYL-D-ERYTHRITOL 4-PHOSPHATE CYTIDYLYLTRANSFERASE, CHLOROPLASTIC"/>
    <property type="match status" value="1"/>
</dbReference>
<dbReference type="InterPro" id="IPR050088">
    <property type="entry name" value="IspD/TarI_cytidylyltransf_bact"/>
</dbReference>
<feature type="site" description="Positions MEP for the nucleophilic attack" evidence="3">
    <location>
        <position position="213"/>
    </location>
</feature>
<dbReference type="GO" id="GO:0050518">
    <property type="term" value="F:2-C-methyl-D-erythritol 4-phosphate cytidylyltransferase activity"/>
    <property type="evidence" value="ECO:0007669"/>
    <property type="project" value="UniProtKB-UniRule"/>
</dbReference>
<evidence type="ECO:0000313" key="5">
    <source>
        <dbReference type="Proteomes" id="UP000250918"/>
    </source>
</evidence>
<evidence type="ECO:0000256" key="1">
    <source>
        <dbReference type="ARBA" id="ARBA00022679"/>
    </source>
</evidence>
<dbReference type="NCBIfam" id="TIGR00453">
    <property type="entry name" value="ispD"/>
    <property type="match status" value="1"/>
</dbReference>